<dbReference type="EMBL" id="MU006090">
    <property type="protein sequence ID" value="KAF2842002.1"/>
    <property type="molecule type" value="Genomic_DNA"/>
</dbReference>
<accession>A0A9P4SHN8</accession>
<organism evidence="3 4">
    <name type="scientific">Patellaria atrata CBS 101060</name>
    <dbReference type="NCBI Taxonomy" id="1346257"/>
    <lineage>
        <taxon>Eukaryota</taxon>
        <taxon>Fungi</taxon>
        <taxon>Dikarya</taxon>
        <taxon>Ascomycota</taxon>
        <taxon>Pezizomycotina</taxon>
        <taxon>Dothideomycetes</taxon>
        <taxon>Dothideomycetes incertae sedis</taxon>
        <taxon>Patellariales</taxon>
        <taxon>Patellariaceae</taxon>
        <taxon>Patellaria</taxon>
    </lineage>
</organism>
<evidence type="ECO:0000313" key="4">
    <source>
        <dbReference type="Proteomes" id="UP000799429"/>
    </source>
</evidence>
<name>A0A9P4SHN8_9PEZI</name>
<keyword evidence="4" id="KW-1185">Reference proteome</keyword>
<comment type="caution">
    <text evidence="3">The sequence shown here is derived from an EMBL/GenBank/DDBJ whole genome shotgun (WGS) entry which is preliminary data.</text>
</comment>
<evidence type="ECO:0000256" key="1">
    <source>
        <dbReference type="SAM" id="MobiDB-lite"/>
    </source>
</evidence>
<gene>
    <name evidence="3" type="ORF">M501DRAFT_1013375</name>
</gene>
<feature type="chain" id="PRO_5040484697" description="Secreted protein" evidence="2">
    <location>
        <begin position="20"/>
        <end position="83"/>
    </location>
</feature>
<evidence type="ECO:0008006" key="5">
    <source>
        <dbReference type="Google" id="ProtNLM"/>
    </source>
</evidence>
<proteinExistence type="predicted"/>
<dbReference type="Proteomes" id="UP000799429">
    <property type="component" value="Unassembled WGS sequence"/>
</dbReference>
<reference evidence="3" key="1">
    <citation type="journal article" date="2020" name="Stud. Mycol.">
        <title>101 Dothideomycetes genomes: a test case for predicting lifestyles and emergence of pathogens.</title>
        <authorList>
            <person name="Haridas S."/>
            <person name="Albert R."/>
            <person name="Binder M."/>
            <person name="Bloem J."/>
            <person name="Labutti K."/>
            <person name="Salamov A."/>
            <person name="Andreopoulos B."/>
            <person name="Baker S."/>
            <person name="Barry K."/>
            <person name="Bills G."/>
            <person name="Bluhm B."/>
            <person name="Cannon C."/>
            <person name="Castanera R."/>
            <person name="Culley D."/>
            <person name="Daum C."/>
            <person name="Ezra D."/>
            <person name="Gonzalez J."/>
            <person name="Henrissat B."/>
            <person name="Kuo A."/>
            <person name="Liang C."/>
            <person name="Lipzen A."/>
            <person name="Lutzoni F."/>
            <person name="Magnuson J."/>
            <person name="Mondo S."/>
            <person name="Nolan M."/>
            <person name="Ohm R."/>
            <person name="Pangilinan J."/>
            <person name="Park H.-J."/>
            <person name="Ramirez L."/>
            <person name="Alfaro M."/>
            <person name="Sun H."/>
            <person name="Tritt A."/>
            <person name="Yoshinaga Y."/>
            <person name="Zwiers L.-H."/>
            <person name="Turgeon B."/>
            <person name="Goodwin S."/>
            <person name="Spatafora J."/>
            <person name="Crous P."/>
            <person name="Grigoriev I."/>
        </authorList>
    </citation>
    <scope>NUCLEOTIDE SEQUENCE</scope>
    <source>
        <strain evidence="3">CBS 101060</strain>
    </source>
</reference>
<feature type="signal peptide" evidence="2">
    <location>
        <begin position="1"/>
        <end position="19"/>
    </location>
</feature>
<protein>
    <recommendedName>
        <fullName evidence="5">Secreted protein</fullName>
    </recommendedName>
</protein>
<evidence type="ECO:0000313" key="3">
    <source>
        <dbReference type="EMBL" id="KAF2842002.1"/>
    </source>
</evidence>
<dbReference type="AlphaFoldDB" id="A0A9P4SHN8"/>
<feature type="compositionally biased region" description="Acidic residues" evidence="1">
    <location>
        <begin position="56"/>
        <end position="65"/>
    </location>
</feature>
<keyword evidence="2" id="KW-0732">Signal</keyword>
<feature type="region of interest" description="Disordered" evidence="1">
    <location>
        <begin position="54"/>
        <end position="83"/>
    </location>
</feature>
<evidence type="ECO:0000256" key="2">
    <source>
        <dbReference type="SAM" id="SignalP"/>
    </source>
</evidence>
<sequence>MRFVKFCSIVYMLVTYVAAAPIEGTTIDPDGLLHLPNNVEYGEPIDARVYFKTIEDDPDSPDNSDDYPTPGHGSSKPGDGRGA</sequence>